<evidence type="ECO:0000313" key="2">
    <source>
        <dbReference type="EMBL" id="KAG1304349.1"/>
    </source>
</evidence>
<feature type="compositionally biased region" description="Basic and acidic residues" evidence="1">
    <location>
        <begin position="84"/>
        <end position="94"/>
    </location>
</feature>
<keyword evidence="3" id="KW-1185">Reference proteome</keyword>
<dbReference type="EMBL" id="JAANQT010001662">
    <property type="protein sequence ID" value="KAG1304349.1"/>
    <property type="molecule type" value="Genomic_DNA"/>
</dbReference>
<proteinExistence type="predicted"/>
<organism evidence="2 3">
    <name type="scientific">Rhizopus oryzae</name>
    <name type="common">Mucormycosis agent</name>
    <name type="synonym">Rhizopus arrhizus var. delemar</name>
    <dbReference type="NCBI Taxonomy" id="64495"/>
    <lineage>
        <taxon>Eukaryota</taxon>
        <taxon>Fungi</taxon>
        <taxon>Fungi incertae sedis</taxon>
        <taxon>Mucoromycota</taxon>
        <taxon>Mucoromycotina</taxon>
        <taxon>Mucoromycetes</taxon>
        <taxon>Mucorales</taxon>
        <taxon>Mucorineae</taxon>
        <taxon>Rhizopodaceae</taxon>
        <taxon>Rhizopus</taxon>
    </lineage>
</organism>
<evidence type="ECO:0000313" key="3">
    <source>
        <dbReference type="Proteomes" id="UP000716291"/>
    </source>
</evidence>
<dbReference type="Proteomes" id="UP000716291">
    <property type="component" value="Unassembled WGS sequence"/>
</dbReference>
<reference evidence="2" key="1">
    <citation type="journal article" date="2020" name="Microb. Genom.">
        <title>Genetic diversity of clinical and environmental Mucorales isolates obtained from an investigation of mucormycosis cases among solid organ transplant recipients.</title>
        <authorList>
            <person name="Nguyen M.H."/>
            <person name="Kaul D."/>
            <person name="Muto C."/>
            <person name="Cheng S.J."/>
            <person name="Richter R.A."/>
            <person name="Bruno V.M."/>
            <person name="Liu G."/>
            <person name="Beyhan S."/>
            <person name="Sundermann A.J."/>
            <person name="Mounaud S."/>
            <person name="Pasculle A.W."/>
            <person name="Nierman W.C."/>
            <person name="Driscoll E."/>
            <person name="Cumbie R."/>
            <person name="Clancy C.J."/>
            <person name="Dupont C.L."/>
        </authorList>
    </citation>
    <scope>NUCLEOTIDE SEQUENCE</scope>
    <source>
        <strain evidence="2">GL11</strain>
    </source>
</reference>
<comment type="caution">
    <text evidence="2">The sequence shown here is derived from an EMBL/GenBank/DDBJ whole genome shotgun (WGS) entry which is preliminary data.</text>
</comment>
<evidence type="ECO:0000256" key="1">
    <source>
        <dbReference type="SAM" id="MobiDB-lite"/>
    </source>
</evidence>
<gene>
    <name evidence="2" type="ORF">G6F64_009283</name>
</gene>
<accession>A0A9P6X3P9</accession>
<dbReference type="AlphaFoldDB" id="A0A9P6X3P9"/>
<feature type="region of interest" description="Disordered" evidence="1">
    <location>
        <begin position="83"/>
        <end position="105"/>
    </location>
</feature>
<dbReference type="OrthoDB" id="2287775at2759"/>
<name>A0A9P6X3P9_RHIOR</name>
<protein>
    <submittedName>
        <fullName evidence="2">Uncharacterized protein</fullName>
    </submittedName>
</protein>
<sequence>MVNDFNNAVKEIGDKNLRSSSADKEAMKWTRALKKSKVNLFNSAEIYSHFYSIRRHNLLQAKKLLRIQEEAFINDQLEGLDSTEDPHIREEEWHSTPGTNETREETVELVPNDIVADCLVQSPEVENINRNMLRDLKLSFERSFTSMKEEDKWHLSTGKCVEDKLYAFGMQCVEEHPSHSLIVDVSDKNLVKYKVFSKNEIEEIKTFSKKEMPRMPLTLRDYLNSFNKTTADDIRREIY</sequence>